<evidence type="ECO:0000313" key="1">
    <source>
        <dbReference type="EMBL" id="QDB73259.1"/>
    </source>
</evidence>
<organism evidence="1 2">
    <name type="scientific">Vibrio phage VAP7</name>
    <dbReference type="NCBI Taxonomy" id="2584487"/>
    <lineage>
        <taxon>Viruses</taxon>
        <taxon>Duplodnaviria</taxon>
        <taxon>Heunggongvirae</taxon>
        <taxon>Uroviricota</taxon>
        <taxon>Caudoviricetes</taxon>
        <taxon>Pantevenvirales</taxon>
        <taxon>Ackermannviridae</taxon>
        <taxon>Vapseptimavirus</taxon>
        <taxon>Vapseptimavirus VAP7</taxon>
    </lineage>
</organism>
<proteinExistence type="predicted"/>
<dbReference type="Proteomes" id="UP000318470">
    <property type="component" value="Segment"/>
</dbReference>
<evidence type="ECO:0000313" key="2">
    <source>
        <dbReference type="Proteomes" id="UP000318470"/>
    </source>
</evidence>
<dbReference type="GeneID" id="55616096"/>
<accession>A0A4Y5TWC1</accession>
<keyword evidence="2" id="KW-1185">Reference proteome</keyword>
<name>A0A4Y5TWC1_9CAUD</name>
<dbReference type="RefSeq" id="YP_009845733.1">
    <property type="nucleotide sequence ID" value="NC_048765.1"/>
</dbReference>
<dbReference type="EMBL" id="MK795384">
    <property type="protein sequence ID" value="QDB73259.1"/>
    <property type="molecule type" value="Genomic_DNA"/>
</dbReference>
<reference evidence="1 2" key="1">
    <citation type="submission" date="2019-04" db="EMBL/GenBank/DDBJ databases">
        <authorList>
            <person name="Gao M."/>
            <person name="Bai C."/>
            <person name="Tong Y."/>
            <person name="Xu X."/>
        </authorList>
    </citation>
    <scope>NUCLEOTIDE SEQUENCE [LARGE SCALE GENOMIC DNA]</scope>
    <source>
        <strain evidence="1 2">Vibrio alginolyticus VA1</strain>
    </source>
</reference>
<dbReference type="KEGG" id="vg:55616096"/>
<sequence>MQIKKASKVKTVSYLGKPFETQTFTFVGTTTRCVIRRSTELSDVNICRGDGRTLNFKQFLNHELTSEELQMSNEEIALKLIQTI</sequence>
<protein>
    <submittedName>
        <fullName evidence="1">Uncharacterized protein</fullName>
    </submittedName>
</protein>